<keyword evidence="9" id="KW-0539">Nucleus</keyword>
<feature type="domain" description="Protein kinase" evidence="14">
    <location>
        <begin position="16"/>
        <end position="267"/>
    </location>
</feature>
<dbReference type="GO" id="GO:0106310">
    <property type="term" value="F:protein serine kinase activity"/>
    <property type="evidence" value="ECO:0007669"/>
    <property type="project" value="RHEA"/>
</dbReference>
<dbReference type="Pfam" id="PF16579">
    <property type="entry name" value="AdenylateSensor"/>
    <property type="match status" value="1"/>
</dbReference>
<feature type="compositionally biased region" description="Polar residues" evidence="13">
    <location>
        <begin position="435"/>
        <end position="444"/>
    </location>
</feature>
<comment type="caution">
    <text evidence="15">The sequence shown here is derived from an EMBL/GenBank/DDBJ whole genome shotgun (WGS) entry which is preliminary data.</text>
</comment>
<evidence type="ECO:0000313" key="16">
    <source>
        <dbReference type="Proteomes" id="UP000076154"/>
    </source>
</evidence>
<dbReference type="SMART" id="SM00220">
    <property type="entry name" value="S_TKc"/>
    <property type="match status" value="1"/>
</dbReference>
<dbReference type="Pfam" id="PF00069">
    <property type="entry name" value="Pkinase"/>
    <property type="match status" value="1"/>
</dbReference>
<dbReference type="Proteomes" id="UP000076154">
    <property type="component" value="Unassembled WGS sequence"/>
</dbReference>
<dbReference type="GO" id="GO:0005634">
    <property type="term" value="C:nucleus"/>
    <property type="evidence" value="ECO:0007669"/>
    <property type="project" value="UniProtKB-SubCell"/>
</dbReference>
<dbReference type="GO" id="GO:0005737">
    <property type="term" value="C:cytoplasm"/>
    <property type="evidence" value="ECO:0007669"/>
    <property type="project" value="TreeGrafter"/>
</dbReference>
<sequence>MSDSHPVYPPSKLGEYTVIQDIAEGTFGKVKMATHTITGHKVAMKYISKAVIHREKTKTRVKREFEYMRTLRHPHIIKLYEVISTPTDIIFVLEYAGGELFNYIVANGRMPEKQARRFFQQIISGIEYSHRLKIVHRDLKPENVLLDDDLNVKIADFGLSNEISDGDFLTTSCGSPNYAAPEVIRGGVYAGPEIDVWSSGVILYVMLCGRLPFEDDDVQMLFTKISQGNYHMPGFLSHNAKDLINAMLAVDPVKRITIPDITQHPFYTIDLPRYLLPLPPPPGPVLGTLSSLVTPPKVLLDFEIIEGLGRIEEDVVDELASRMIGVTKDDIWECLRRDDGVQGNAVKVAYSLLRDKRRSGKDLAEFAEQERDAQLAAMDPRNALSPSALSPSGGDMEENPFEAEFNGPYDDDEDELEDDDDGLDFTPPPPGDGTIPSNANGNAESNFAVLNSSLPEQLPEQHHLTSYVSARRSGAVGRERKQHKTKWHFGIRSRSPPMEVMLEIYRTLKALGMEWKEKKNLGGLGGLRAKGKGGVGIERARHMDGDGGVDLKAAAGIYFVETRARVQDVVVLMNLQLYMVDSINYLVDFHHKKSYKASTEPGAGKFDMAVYDPNFSSETSSDSGRSIKEKDGTVIVKEDEVVSPFVFMDVACRLILELAGGGE</sequence>
<dbReference type="InParanoid" id="A0A369K0I4"/>
<dbReference type="InterPro" id="IPR011009">
    <property type="entry name" value="Kinase-like_dom_sf"/>
</dbReference>
<dbReference type="Gene3D" id="3.30.310.80">
    <property type="entry name" value="Kinase associated domain 1, KA1"/>
    <property type="match status" value="1"/>
</dbReference>
<organism evidence="15 16">
    <name type="scientific">Hypsizygus marmoreus</name>
    <name type="common">White beech mushroom</name>
    <name type="synonym">Agaricus marmoreus</name>
    <dbReference type="NCBI Taxonomy" id="39966"/>
    <lineage>
        <taxon>Eukaryota</taxon>
        <taxon>Fungi</taxon>
        <taxon>Dikarya</taxon>
        <taxon>Basidiomycota</taxon>
        <taxon>Agaricomycotina</taxon>
        <taxon>Agaricomycetes</taxon>
        <taxon>Agaricomycetidae</taxon>
        <taxon>Agaricales</taxon>
        <taxon>Tricholomatineae</taxon>
        <taxon>Lyophyllaceae</taxon>
        <taxon>Hypsizygus</taxon>
    </lineage>
</organism>
<comment type="catalytic activity">
    <reaction evidence="11">
        <text>L-threonyl-[protein] + ATP = O-phospho-L-threonyl-[protein] + ADP + H(+)</text>
        <dbReference type="Rhea" id="RHEA:46608"/>
        <dbReference type="Rhea" id="RHEA-COMP:11060"/>
        <dbReference type="Rhea" id="RHEA-COMP:11605"/>
        <dbReference type="ChEBI" id="CHEBI:15378"/>
        <dbReference type="ChEBI" id="CHEBI:30013"/>
        <dbReference type="ChEBI" id="CHEBI:30616"/>
        <dbReference type="ChEBI" id="CHEBI:61977"/>
        <dbReference type="ChEBI" id="CHEBI:456216"/>
        <dbReference type="EC" id="2.7.11.1"/>
    </reaction>
</comment>
<dbReference type="EMBL" id="LUEZ02000044">
    <property type="protein sequence ID" value="RDB24476.1"/>
    <property type="molecule type" value="Genomic_DNA"/>
</dbReference>
<reference evidence="15" key="1">
    <citation type="submission" date="2018-04" db="EMBL/GenBank/DDBJ databases">
        <title>Whole genome sequencing of Hypsizygus marmoreus.</title>
        <authorList>
            <person name="Choi I.-G."/>
            <person name="Min B."/>
            <person name="Kim J.-G."/>
            <person name="Kim S."/>
            <person name="Oh Y.-L."/>
            <person name="Kong W.-S."/>
            <person name="Park H."/>
            <person name="Jeong J."/>
            <person name="Song E.-S."/>
        </authorList>
    </citation>
    <scope>NUCLEOTIDE SEQUENCE [LARGE SCALE GENOMIC DNA]</scope>
    <source>
        <strain evidence="15">51987-8</strain>
    </source>
</reference>
<evidence type="ECO:0000256" key="12">
    <source>
        <dbReference type="ARBA" id="ARBA00048679"/>
    </source>
</evidence>
<evidence type="ECO:0000256" key="7">
    <source>
        <dbReference type="ARBA" id="ARBA00022777"/>
    </source>
</evidence>
<dbReference type="EC" id="2.7.11.1" evidence="3"/>
<evidence type="ECO:0000256" key="1">
    <source>
        <dbReference type="ARBA" id="ARBA00004123"/>
    </source>
</evidence>
<proteinExistence type="inferred from homology"/>
<evidence type="ECO:0000256" key="13">
    <source>
        <dbReference type="SAM" id="MobiDB-lite"/>
    </source>
</evidence>
<feature type="compositionally biased region" description="Acidic residues" evidence="13">
    <location>
        <begin position="409"/>
        <end position="423"/>
    </location>
</feature>
<evidence type="ECO:0000256" key="4">
    <source>
        <dbReference type="ARBA" id="ARBA00022527"/>
    </source>
</evidence>
<evidence type="ECO:0000256" key="5">
    <source>
        <dbReference type="ARBA" id="ARBA00022679"/>
    </source>
</evidence>
<feature type="region of interest" description="Disordered" evidence="13">
    <location>
        <begin position="374"/>
        <end position="444"/>
    </location>
</feature>
<dbReference type="Pfam" id="PF08587">
    <property type="entry name" value="UBA_2"/>
    <property type="match status" value="1"/>
</dbReference>
<name>A0A369K0I4_HYPMA</name>
<dbReference type="GO" id="GO:0035556">
    <property type="term" value="P:intracellular signal transduction"/>
    <property type="evidence" value="ECO:0007669"/>
    <property type="project" value="TreeGrafter"/>
</dbReference>
<evidence type="ECO:0000256" key="6">
    <source>
        <dbReference type="ARBA" id="ARBA00022741"/>
    </source>
</evidence>
<dbReference type="PANTHER" id="PTHR24346:SF110">
    <property type="entry name" value="NON-SPECIFIC SERINE_THREONINE PROTEIN KINASE"/>
    <property type="match status" value="1"/>
</dbReference>
<dbReference type="PANTHER" id="PTHR24346">
    <property type="entry name" value="MAP/MICROTUBULE AFFINITY-REGULATING KINASE"/>
    <property type="match status" value="1"/>
</dbReference>
<protein>
    <recommendedName>
        <fullName evidence="3">non-specific serine/threonine protein kinase</fullName>
        <ecNumber evidence="3">2.7.11.1</ecNumber>
    </recommendedName>
</protein>
<comment type="similarity">
    <text evidence="2">Belongs to the protein kinase superfamily. CAMK Ser/Thr protein kinase family. SNF1 subfamily.</text>
</comment>
<evidence type="ECO:0000256" key="10">
    <source>
        <dbReference type="ARBA" id="ARBA00023277"/>
    </source>
</evidence>
<keyword evidence="4" id="KW-0723">Serine/threonine-protein kinase</keyword>
<evidence type="ECO:0000256" key="3">
    <source>
        <dbReference type="ARBA" id="ARBA00012513"/>
    </source>
</evidence>
<dbReference type="OrthoDB" id="193931at2759"/>
<dbReference type="InterPro" id="IPR013896">
    <property type="entry name" value="SNF1_UBA"/>
</dbReference>
<dbReference type="SUPFAM" id="SSF103243">
    <property type="entry name" value="KA1-like"/>
    <property type="match status" value="1"/>
</dbReference>
<dbReference type="PROSITE" id="PS00108">
    <property type="entry name" value="PROTEIN_KINASE_ST"/>
    <property type="match status" value="1"/>
</dbReference>
<comment type="catalytic activity">
    <reaction evidence="12">
        <text>L-seryl-[protein] + ATP = O-phospho-L-seryl-[protein] + ADP + H(+)</text>
        <dbReference type="Rhea" id="RHEA:17989"/>
        <dbReference type="Rhea" id="RHEA-COMP:9863"/>
        <dbReference type="Rhea" id="RHEA-COMP:11604"/>
        <dbReference type="ChEBI" id="CHEBI:15378"/>
        <dbReference type="ChEBI" id="CHEBI:29999"/>
        <dbReference type="ChEBI" id="CHEBI:30616"/>
        <dbReference type="ChEBI" id="CHEBI:83421"/>
        <dbReference type="ChEBI" id="CHEBI:456216"/>
        <dbReference type="EC" id="2.7.11.1"/>
    </reaction>
</comment>
<keyword evidence="6" id="KW-0547">Nucleotide-binding</keyword>
<dbReference type="CDD" id="cd14334">
    <property type="entry name" value="UBA_SNF1_fungi"/>
    <property type="match status" value="1"/>
</dbReference>
<dbReference type="GO" id="GO:0004674">
    <property type="term" value="F:protein serine/threonine kinase activity"/>
    <property type="evidence" value="ECO:0007669"/>
    <property type="project" value="UniProtKB-KW"/>
</dbReference>
<dbReference type="InterPro" id="IPR000719">
    <property type="entry name" value="Prot_kinase_dom"/>
</dbReference>
<dbReference type="STRING" id="39966.A0A369K0I4"/>
<dbReference type="GO" id="GO:0005524">
    <property type="term" value="F:ATP binding"/>
    <property type="evidence" value="ECO:0007669"/>
    <property type="project" value="UniProtKB-KW"/>
</dbReference>
<evidence type="ECO:0000259" key="14">
    <source>
        <dbReference type="PROSITE" id="PS50011"/>
    </source>
</evidence>
<dbReference type="SUPFAM" id="SSF56112">
    <property type="entry name" value="Protein kinase-like (PK-like)"/>
    <property type="match status" value="1"/>
</dbReference>
<keyword evidence="16" id="KW-1185">Reference proteome</keyword>
<dbReference type="PROSITE" id="PS50011">
    <property type="entry name" value="PROTEIN_KINASE_DOM"/>
    <property type="match status" value="1"/>
</dbReference>
<comment type="subcellular location">
    <subcellularLocation>
        <location evidence="1">Nucleus</location>
    </subcellularLocation>
</comment>
<evidence type="ECO:0000256" key="9">
    <source>
        <dbReference type="ARBA" id="ARBA00023242"/>
    </source>
</evidence>
<dbReference type="FunCoup" id="A0A369K0I4">
    <property type="interactions" value="583"/>
</dbReference>
<keyword evidence="5" id="KW-0808">Transferase</keyword>
<dbReference type="Gene3D" id="1.10.510.10">
    <property type="entry name" value="Transferase(Phosphotransferase) domain 1"/>
    <property type="match status" value="1"/>
</dbReference>
<dbReference type="InterPro" id="IPR028375">
    <property type="entry name" value="KA1/Ssp2_C"/>
</dbReference>
<keyword evidence="8" id="KW-0067">ATP-binding</keyword>
<keyword evidence="7 15" id="KW-0418">Kinase</keyword>
<dbReference type="InterPro" id="IPR032270">
    <property type="entry name" value="AMPK_C"/>
</dbReference>
<evidence type="ECO:0000256" key="8">
    <source>
        <dbReference type="ARBA" id="ARBA00022840"/>
    </source>
</evidence>
<accession>A0A369K0I4</accession>
<dbReference type="AlphaFoldDB" id="A0A369K0I4"/>
<dbReference type="InterPro" id="IPR008271">
    <property type="entry name" value="Ser/Thr_kinase_AS"/>
</dbReference>
<evidence type="ECO:0000313" key="15">
    <source>
        <dbReference type="EMBL" id="RDB24476.1"/>
    </source>
</evidence>
<dbReference type="FunFam" id="1.10.510.10:FF:000407">
    <property type="entry name" value="Non-specific serine/threonine protein kinase"/>
    <property type="match status" value="1"/>
</dbReference>
<evidence type="ECO:0000256" key="2">
    <source>
        <dbReference type="ARBA" id="ARBA00006234"/>
    </source>
</evidence>
<gene>
    <name evidence="15" type="primary">SNF1</name>
    <name evidence="15" type="ORF">Hypma_008511</name>
</gene>
<dbReference type="FunFam" id="3.30.200.20:FF:000042">
    <property type="entry name" value="Aurora kinase A"/>
    <property type="match status" value="1"/>
</dbReference>
<evidence type="ECO:0000256" key="11">
    <source>
        <dbReference type="ARBA" id="ARBA00047899"/>
    </source>
</evidence>
<dbReference type="CDD" id="cd12122">
    <property type="entry name" value="AMPKA_C"/>
    <property type="match status" value="1"/>
</dbReference>
<keyword evidence="10" id="KW-0119">Carbohydrate metabolism</keyword>